<name>A0A376BL10_9NEIS</name>
<keyword evidence="1" id="KW-0732">Signal</keyword>
<dbReference type="OrthoDB" id="8606136at2"/>
<evidence type="ECO:0000313" key="2">
    <source>
        <dbReference type="EMBL" id="SSY70409.1"/>
    </source>
</evidence>
<evidence type="ECO:0000313" key="3">
    <source>
        <dbReference type="Proteomes" id="UP000254209"/>
    </source>
</evidence>
<feature type="chain" id="PRO_5016623769" evidence="1">
    <location>
        <begin position="20"/>
        <end position="178"/>
    </location>
</feature>
<proteinExistence type="predicted"/>
<gene>
    <name evidence="2" type="ORF">NCTC10283_00498</name>
</gene>
<organism evidence="2 3">
    <name type="scientific">Alysiella crassa</name>
    <dbReference type="NCBI Taxonomy" id="153491"/>
    <lineage>
        <taxon>Bacteria</taxon>
        <taxon>Pseudomonadati</taxon>
        <taxon>Pseudomonadota</taxon>
        <taxon>Betaproteobacteria</taxon>
        <taxon>Neisseriales</taxon>
        <taxon>Neisseriaceae</taxon>
        <taxon>Alysiella</taxon>
    </lineage>
</organism>
<accession>A0A376BL10</accession>
<evidence type="ECO:0000256" key="1">
    <source>
        <dbReference type="SAM" id="SignalP"/>
    </source>
</evidence>
<keyword evidence="3" id="KW-1185">Reference proteome</keyword>
<protein>
    <submittedName>
        <fullName evidence="2">Uncharacterized protein</fullName>
    </submittedName>
</protein>
<sequence>MKKQIILLTVLFAATSVQAAPKSCPIHANGMGGVKIGQTLSQVKRQFPQARFSATRDAEGALFTAIQFNRQTEILAHIDEDTGKIDFLETFSAACKTADGIHPKMPLREVVKRWGSLKQITMSEIEMRQFAEFPRQAKWLTVRVDGGDFSAVGDDLTLPLLTRKFSRHAKVLSLVVAK</sequence>
<dbReference type="EMBL" id="UFSO01000002">
    <property type="protein sequence ID" value="SSY70409.1"/>
    <property type="molecule type" value="Genomic_DNA"/>
</dbReference>
<reference evidence="2 3" key="1">
    <citation type="submission" date="2018-06" db="EMBL/GenBank/DDBJ databases">
        <authorList>
            <consortium name="Pathogen Informatics"/>
            <person name="Doyle S."/>
        </authorList>
    </citation>
    <scope>NUCLEOTIDE SEQUENCE [LARGE SCALE GENOMIC DNA]</scope>
    <source>
        <strain evidence="2 3">NCTC10283</strain>
    </source>
</reference>
<feature type="signal peptide" evidence="1">
    <location>
        <begin position="1"/>
        <end position="19"/>
    </location>
</feature>
<dbReference type="Proteomes" id="UP000254209">
    <property type="component" value="Unassembled WGS sequence"/>
</dbReference>
<dbReference type="RefSeq" id="WP_034291943.1">
    <property type="nucleotide sequence ID" value="NZ_CP091519.2"/>
</dbReference>
<dbReference type="STRING" id="1120980.GCA_000745955_00847"/>
<dbReference type="AlphaFoldDB" id="A0A376BL10"/>